<dbReference type="InterPro" id="IPR044068">
    <property type="entry name" value="CB"/>
</dbReference>
<name>D8GQC2_CLOLD</name>
<dbReference type="Gene3D" id="1.10.150.130">
    <property type="match status" value="1"/>
</dbReference>
<dbReference type="InterPro" id="IPR010998">
    <property type="entry name" value="Integrase_recombinase_N"/>
</dbReference>
<dbReference type="eggNOG" id="COG4974">
    <property type="taxonomic scope" value="Bacteria"/>
</dbReference>
<accession>D8GQC2</accession>
<dbReference type="Gene3D" id="1.10.443.10">
    <property type="entry name" value="Intergrase catalytic core"/>
    <property type="match status" value="1"/>
</dbReference>
<dbReference type="InterPro" id="IPR050090">
    <property type="entry name" value="Tyrosine_recombinase_XerCD"/>
</dbReference>
<dbReference type="GO" id="GO:0003677">
    <property type="term" value="F:DNA binding"/>
    <property type="evidence" value="ECO:0007669"/>
    <property type="project" value="UniProtKB-UniRule"/>
</dbReference>
<dbReference type="Pfam" id="PF00589">
    <property type="entry name" value="Phage_integrase"/>
    <property type="match status" value="1"/>
</dbReference>
<dbReference type="KEGG" id="clj:CLJU_c09770"/>
<dbReference type="Pfam" id="PF02899">
    <property type="entry name" value="Phage_int_SAM_1"/>
    <property type="match status" value="1"/>
</dbReference>
<dbReference type="PANTHER" id="PTHR30349">
    <property type="entry name" value="PHAGE INTEGRASE-RELATED"/>
    <property type="match status" value="1"/>
</dbReference>
<comment type="function">
    <text evidence="1">Site-specific tyrosine recombinase, which acts by catalyzing the cutting and rejoining of the recombining DNA molecules.</text>
</comment>
<dbReference type="STRING" id="748727.CLJU_c09770"/>
<evidence type="ECO:0000256" key="4">
    <source>
        <dbReference type="ARBA" id="ARBA00023125"/>
    </source>
</evidence>
<keyword evidence="4 6" id="KW-0238">DNA-binding</keyword>
<proteinExistence type="inferred from homology"/>
<evidence type="ECO:0000256" key="6">
    <source>
        <dbReference type="PROSITE-ProRule" id="PRU01248"/>
    </source>
</evidence>
<evidence type="ECO:0000313" key="11">
    <source>
        <dbReference type="Proteomes" id="UP000001656"/>
    </source>
</evidence>
<organism evidence="9 11">
    <name type="scientific">Clostridium ljungdahlii (strain ATCC 55383 / DSM 13528 / PETC)</name>
    <dbReference type="NCBI Taxonomy" id="748727"/>
    <lineage>
        <taxon>Bacteria</taxon>
        <taxon>Bacillati</taxon>
        <taxon>Bacillota</taxon>
        <taxon>Clostridia</taxon>
        <taxon>Eubacteriales</taxon>
        <taxon>Clostridiaceae</taxon>
        <taxon>Clostridium</taxon>
    </lineage>
</organism>
<dbReference type="InterPro" id="IPR011010">
    <property type="entry name" value="DNA_brk_join_enz"/>
</dbReference>
<dbReference type="EMBL" id="CP001666">
    <property type="protein sequence ID" value="ADK14045.1"/>
    <property type="molecule type" value="Genomic_DNA"/>
</dbReference>
<evidence type="ECO:0000313" key="10">
    <source>
        <dbReference type="EMBL" id="OAA87536.1"/>
    </source>
</evidence>
<dbReference type="PROSITE" id="PS51898">
    <property type="entry name" value="TYR_RECOMBINASE"/>
    <property type="match status" value="1"/>
</dbReference>
<keyword evidence="3" id="KW-0229">DNA integration</keyword>
<evidence type="ECO:0000259" key="8">
    <source>
        <dbReference type="PROSITE" id="PS51900"/>
    </source>
</evidence>
<evidence type="ECO:0000259" key="7">
    <source>
        <dbReference type="PROSITE" id="PS51898"/>
    </source>
</evidence>
<dbReference type="Proteomes" id="UP000077020">
    <property type="component" value="Unassembled WGS sequence"/>
</dbReference>
<reference evidence="9 11" key="2">
    <citation type="journal article" date="2010" name="Proc. Natl. Acad. Sci. U.S.A.">
        <title>Clostridium ljungdahlii represents a microbial production platform based on syngas.</title>
        <authorList>
            <person name="Kopke M."/>
            <person name="Held C."/>
            <person name="Hujer S."/>
            <person name="Liesegang H."/>
            <person name="Wiezer A."/>
            <person name="Wollherr A."/>
            <person name="Ehrenreich A."/>
            <person name="Liebl W."/>
            <person name="Gottschalk G."/>
            <person name="Durre P."/>
        </authorList>
    </citation>
    <scope>NUCLEOTIDE SEQUENCE [LARGE SCALE GENOMIC DNA]</scope>
    <source>
        <strain evidence="11">ATCC 55383 / DSM 13528 / PETC</strain>
        <strain evidence="9">DSM 13528</strain>
    </source>
</reference>
<sequence>MHKKDFSYYVTRYFTNYLDREAGFSPNTIKSYRDTFILFFRYIELFRICKINKLNMDILSADNVNDFLNWIEKERQCTVSSRNQRLAALKSFCIYVIRENPEKSDICQQVLGIRAKKATQKSIGYLNIEAISYLLKMPDKTSDRGIRDLALLALLYETGCRVQEIIDLKIGDISFRIPNTVALTGKGNKIRVVPISQQVSEIIKNYLSISTRHNFEENIFVNRLGNPLSRSGVAYILNKYGDMARKNRLDLYPYKLHPHILRHSKAMHLLENNVNLIYIRDFLGHSSVTTTEIYARCNPELKRKYIEEASNFITETVQDYSKTEKNDLLEWLRKNI</sequence>
<evidence type="ECO:0000313" key="9">
    <source>
        <dbReference type="EMBL" id="ADK14045.1"/>
    </source>
</evidence>
<dbReference type="PROSITE" id="PS51900">
    <property type="entry name" value="CB"/>
    <property type="match status" value="1"/>
</dbReference>
<dbReference type="GO" id="GO:0006310">
    <property type="term" value="P:DNA recombination"/>
    <property type="evidence" value="ECO:0007669"/>
    <property type="project" value="UniProtKB-KW"/>
</dbReference>
<feature type="domain" description="Core-binding (CB)" evidence="8">
    <location>
        <begin position="8"/>
        <end position="97"/>
    </location>
</feature>
<dbReference type="InterPro" id="IPR013762">
    <property type="entry name" value="Integrase-like_cat_sf"/>
</dbReference>
<dbReference type="PATRIC" id="fig|748727.19.peg.3729"/>
<reference evidence="10 12" key="3">
    <citation type="journal article" date="2016" name="Biotechnol. Bioeng.">
        <title>Traits of selected Clostridium strains for syngas fermentation to ethanol.</title>
        <authorList>
            <person name="Martin M.E."/>
            <person name="Richter H."/>
            <person name="Saha S."/>
            <person name="Angenent L.T."/>
        </authorList>
    </citation>
    <scope>NUCLEOTIDE SEQUENCE [LARGE SCALE GENOMIC DNA]</scope>
    <source>
        <strain evidence="10 12">PETC</strain>
    </source>
</reference>
<evidence type="ECO:0000256" key="2">
    <source>
        <dbReference type="ARBA" id="ARBA00008857"/>
    </source>
</evidence>
<keyword evidence="5" id="KW-0233">DNA recombination</keyword>
<dbReference type="EMBL" id="LITS01000009">
    <property type="protein sequence ID" value="OAA87536.1"/>
    <property type="molecule type" value="Genomic_DNA"/>
</dbReference>
<gene>
    <name evidence="10" type="primary">xerD_4</name>
    <name evidence="9" type="ordered locus">CLJU_c09770</name>
    <name evidence="10" type="ORF">WX45_03656</name>
</gene>
<dbReference type="PANTHER" id="PTHR30349:SF81">
    <property type="entry name" value="TYROSINE RECOMBINASE XERC"/>
    <property type="match status" value="1"/>
</dbReference>
<dbReference type="InterPro" id="IPR002104">
    <property type="entry name" value="Integrase_catalytic"/>
</dbReference>
<evidence type="ECO:0000313" key="12">
    <source>
        <dbReference type="Proteomes" id="UP000077020"/>
    </source>
</evidence>
<dbReference type="InterPro" id="IPR004107">
    <property type="entry name" value="Integrase_SAM-like_N"/>
</dbReference>
<dbReference type="RefSeq" id="WP_013237642.1">
    <property type="nucleotide sequence ID" value="NC_014328.1"/>
</dbReference>
<keyword evidence="12" id="KW-1185">Reference proteome</keyword>
<evidence type="ECO:0000256" key="1">
    <source>
        <dbReference type="ARBA" id="ARBA00003283"/>
    </source>
</evidence>
<dbReference type="AlphaFoldDB" id="D8GQC2"/>
<dbReference type="SUPFAM" id="SSF56349">
    <property type="entry name" value="DNA breaking-rejoining enzymes"/>
    <property type="match status" value="1"/>
</dbReference>
<dbReference type="GO" id="GO:0015074">
    <property type="term" value="P:DNA integration"/>
    <property type="evidence" value="ECO:0007669"/>
    <property type="project" value="UniProtKB-KW"/>
</dbReference>
<evidence type="ECO:0000256" key="3">
    <source>
        <dbReference type="ARBA" id="ARBA00022908"/>
    </source>
</evidence>
<protein>
    <submittedName>
        <fullName evidence="9">Phage related integrase</fullName>
    </submittedName>
    <submittedName>
        <fullName evidence="10">Tyrosine recombinase XerD</fullName>
    </submittedName>
</protein>
<dbReference type="HOGENOM" id="CLU_027562_9_1_9"/>
<dbReference type="Proteomes" id="UP000001656">
    <property type="component" value="Chromosome"/>
</dbReference>
<evidence type="ECO:0000256" key="5">
    <source>
        <dbReference type="ARBA" id="ARBA00023172"/>
    </source>
</evidence>
<reference evidence="9" key="1">
    <citation type="submission" date="2009-07" db="EMBL/GenBank/DDBJ databases">
        <authorList>
            <person name="Koepke M."/>
            <person name="Hujer S."/>
            <person name="Held C."/>
            <person name="Wiezer A."/>
            <person name="Liesegang H."/>
            <person name="Ehrenreich A."/>
            <person name="Gottschalk G."/>
            <person name="Duerre P."/>
        </authorList>
    </citation>
    <scope>NUCLEOTIDE SEQUENCE</scope>
    <source>
        <strain evidence="9">DSM 13528</strain>
    </source>
</reference>
<feature type="domain" description="Tyr recombinase" evidence="7">
    <location>
        <begin position="121"/>
        <end position="307"/>
    </location>
</feature>
<comment type="similarity">
    <text evidence="2">Belongs to the 'phage' integrase family.</text>
</comment>